<organism evidence="2 3">
    <name type="scientific">Alicyclobacillus acidoterrestris (strain ATCC 49025 / DSM 3922 / CIP 106132 / NCIMB 13137 / GD3B)</name>
    <dbReference type="NCBI Taxonomy" id="1356854"/>
    <lineage>
        <taxon>Bacteria</taxon>
        <taxon>Bacillati</taxon>
        <taxon>Bacillota</taxon>
        <taxon>Bacilli</taxon>
        <taxon>Bacillales</taxon>
        <taxon>Alicyclobacillaceae</taxon>
        <taxon>Alicyclobacillus</taxon>
    </lineage>
</organism>
<dbReference type="PANTHER" id="PTHR43682">
    <property type="entry name" value="LACTATE UTILIZATION PROTEIN C"/>
    <property type="match status" value="1"/>
</dbReference>
<dbReference type="Gene3D" id="3.40.50.10420">
    <property type="entry name" value="NagB/RpiA/CoA transferase-like"/>
    <property type="match status" value="1"/>
</dbReference>
<gene>
    <name evidence="2" type="ORF">K1I37_05185</name>
</gene>
<dbReference type="PANTHER" id="PTHR43682:SF1">
    <property type="entry name" value="LACTATE UTILIZATION PROTEIN C"/>
    <property type="match status" value="1"/>
</dbReference>
<dbReference type="eggNOG" id="COG1556">
    <property type="taxonomic scope" value="Bacteria"/>
</dbReference>
<dbReference type="RefSeq" id="WP_021296943.1">
    <property type="nucleotide sequence ID" value="NZ_AURB01000140.1"/>
</dbReference>
<evidence type="ECO:0000313" key="2">
    <source>
        <dbReference type="EMBL" id="UNO49899.1"/>
    </source>
</evidence>
<dbReference type="AlphaFoldDB" id="T0D635"/>
<dbReference type="InterPro" id="IPR024185">
    <property type="entry name" value="FTHF_cligase-like_sf"/>
</dbReference>
<evidence type="ECO:0000259" key="1">
    <source>
        <dbReference type="Pfam" id="PF02589"/>
    </source>
</evidence>
<reference evidence="3" key="1">
    <citation type="journal article" date="2022" name="G3 (Bethesda)">
        <title>Unveiling the complete genome sequence of Alicyclobacillus acidoterrestris DSM 3922T, a taint-producing strain.</title>
        <authorList>
            <person name="Leonardo I.C."/>
            <person name="Barreto Crespo M.T."/>
            <person name="Gaspar F.B."/>
        </authorList>
    </citation>
    <scope>NUCLEOTIDE SEQUENCE [LARGE SCALE GENOMIC DNA]</scope>
    <source>
        <strain evidence="3">DSM 3922</strain>
    </source>
</reference>
<sequence length="226" mass="24589">MNKTTFLSNIASRLGRTTTDSPSPRQIVGAPEFWIHRQKSEGERVALFREQFEALGGEFEQFSTEAALSARLAELLDDLAPQQIGAWGPHAAWPVNVEDILTSYHALRWTPGMTPHAFANVQASVTGCAYAIADTGSIVMTSGPEQGRSVHVMPLVHIVLMRAHQIRLRLGEVFDEVKSGLRASEGSDELPASVHFVSGPSRSSDIENDQSIGVHGPARVIVLLLE</sequence>
<dbReference type="OrthoDB" id="9794157at2"/>
<dbReference type="Proteomes" id="UP000829401">
    <property type="component" value="Chromosome"/>
</dbReference>
<proteinExistence type="predicted"/>
<dbReference type="InterPro" id="IPR037171">
    <property type="entry name" value="NagB/RpiA_transferase-like"/>
</dbReference>
<accession>T0D635</accession>
<dbReference type="InterPro" id="IPR003741">
    <property type="entry name" value="LUD_dom"/>
</dbReference>
<name>T0D635_ALIAG</name>
<feature type="domain" description="LUD" evidence="1">
    <location>
        <begin position="47"/>
        <end position="225"/>
    </location>
</feature>
<evidence type="ECO:0000313" key="3">
    <source>
        <dbReference type="Proteomes" id="UP000829401"/>
    </source>
</evidence>
<keyword evidence="3" id="KW-1185">Reference proteome</keyword>
<dbReference type="EMBL" id="CP080467">
    <property type="protein sequence ID" value="UNO49899.1"/>
    <property type="molecule type" value="Genomic_DNA"/>
</dbReference>
<dbReference type="KEGG" id="aaco:K1I37_05185"/>
<protein>
    <submittedName>
        <fullName evidence="2">LUD domain-containing protein</fullName>
    </submittedName>
</protein>
<dbReference type="STRING" id="1356854.N007_09415"/>
<accession>A0A9E7CRH4</accession>
<dbReference type="Pfam" id="PF02589">
    <property type="entry name" value="LUD_dom"/>
    <property type="match status" value="1"/>
</dbReference>
<dbReference type="SUPFAM" id="SSF100950">
    <property type="entry name" value="NagB/RpiA/CoA transferase-like"/>
    <property type="match status" value="1"/>
</dbReference>